<evidence type="ECO:0000259" key="11">
    <source>
        <dbReference type="PROSITE" id="PS51030"/>
    </source>
</evidence>
<keyword evidence="5" id="KW-0862">Zinc</keyword>
<dbReference type="AlphaFoldDB" id="A0A1I7T6N0"/>
<dbReference type="PANTHER" id="PTHR45680">
    <property type="entry name" value="NUCLEAR HORMONE RECEPTOR FAMILY"/>
    <property type="match status" value="1"/>
</dbReference>
<dbReference type="PROSITE" id="PS51843">
    <property type="entry name" value="NR_LBD"/>
    <property type="match status" value="1"/>
</dbReference>
<name>A0A1I7T6N0_9PELO</name>
<sequence length="400" mass="46420">MSSTPSTSSESSSPEVRPICKVCGLTAHGLHFGVLSCRACAAFFRRTIVTERQKKYTCRGGKEKCEVNSNDRYQCRLCRYKKCVDLGMTPENVQFNRDANSNGKRKLEDEPILLSDSENTLAEKRRAILDISALAVKIKGILTSDPSDSKTAKMNTLEIADYGLKKWRDQQRSEKTMEVLAVLPVRKMFAIFEKQMVVIAEWLVQHPHFRMLDTEERYLYFKCIWNMWRRFERFEMSVKMFGIRAIEQRMFAISNEQIVTMNMSTDFSEITDAPNADMQQMFHNSMLNLFEQVAKPLLELKPSSIEMAYMLTQMSWQVAGKKLQGKVLEIGDRVSDELANNLHSYYLKHESRNNYAGRLVRLMGIVNAVKKIHMERRKTLEMARIFEVFKFEFSEPDILD</sequence>
<dbReference type="PROSITE" id="PS51030">
    <property type="entry name" value="NUCLEAR_REC_DBD_2"/>
    <property type="match status" value="1"/>
</dbReference>
<dbReference type="GO" id="GO:0003700">
    <property type="term" value="F:DNA-binding transcription factor activity"/>
    <property type="evidence" value="ECO:0007669"/>
    <property type="project" value="InterPro"/>
</dbReference>
<dbReference type="GO" id="GO:0005634">
    <property type="term" value="C:nucleus"/>
    <property type="evidence" value="ECO:0007669"/>
    <property type="project" value="UniProtKB-SubCell"/>
</dbReference>
<dbReference type="STRING" id="1561998.A0A1I7T6N0"/>
<proteinExistence type="inferred from homology"/>
<comment type="similarity">
    <text evidence="2">Belongs to the nuclear hormone receptor family.</text>
</comment>
<evidence type="ECO:0000256" key="10">
    <source>
        <dbReference type="ARBA" id="ARBA00023242"/>
    </source>
</evidence>
<evidence type="ECO:0000256" key="9">
    <source>
        <dbReference type="ARBA" id="ARBA00023170"/>
    </source>
</evidence>
<dbReference type="Proteomes" id="UP000095282">
    <property type="component" value="Unplaced"/>
</dbReference>
<evidence type="ECO:0000256" key="7">
    <source>
        <dbReference type="ARBA" id="ARBA00023125"/>
    </source>
</evidence>
<dbReference type="eggNOG" id="KOG3575">
    <property type="taxonomic scope" value="Eukaryota"/>
</dbReference>
<feature type="domain" description="Nuclear receptor" evidence="11">
    <location>
        <begin position="17"/>
        <end position="95"/>
    </location>
</feature>
<evidence type="ECO:0000259" key="12">
    <source>
        <dbReference type="PROSITE" id="PS51843"/>
    </source>
</evidence>
<evidence type="ECO:0000256" key="8">
    <source>
        <dbReference type="ARBA" id="ARBA00023163"/>
    </source>
</evidence>
<evidence type="ECO:0000256" key="1">
    <source>
        <dbReference type="ARBA" id="ARBA00004123"/>
    </source>
</evidence>
<evidence type="ECO:0000256" key="4">
    <source>
        <dbReference type="ARBA" id="ARBA00022771"/>
    </source>
</evidence>
<dbReference type="GO" id="GO:0008270">
    <property type="term" value="F:zinc ion binding"/>
    <property type="evidence" value="ECO:0007669"/>
    <property type="project" value="UniProtKB-KW"/>
</dbReference>
<evidence type="ECO:0000313" key="13">
    <source>
        <dbReference type="Proteomes" id="UP000095282"/>
    </source>
</evidence>
<keyword evidence="6" id="KW-0805">Transcription regulation</keyword>
<dbReference type="PANTHER" id="PTHR45680:SF17">
    <property type="entry name" value="NUCLEAR HORMONE RECEPTOR FAMILY-RELATED"/>
    <property type="match status" value="1"/>
</dbReference>
<evidence type="ECO:0000256" key="3">
    <source>
        <dbReference type="ARBA" id="ARBA00022723"/>
    </source>
</evidence>
<dbReference type="InterPro" id="IPR051152">
    <property type="entry name" value="C.elegans_Orphan_NR"/>
</dbReference>
<dbReference type="InterPro" id="IPR000536">
    <property type="entry name" value="Nucl_hrmn_rcpt_lig-bd"/>
</dbReference>
<dbReference type="Gene3D" id="3.30.50.10">
    <property type="entry name" value="Erythroid Transcription Factor GATA-1, subunit A"/>
    <property type="match status" value="1"/>
</dbReference>
<keyword evidence="7" id="KW-0238">DNA-binding</keyword>
<dbReference type="SUPFAM" id="SSF48508">
    <property type="entry name" value="Nuclear receptor ligand-binding domain"/>
    <property type="match status" value="1"/>
</dbReference>
<dbReference type="PRINTS" id="PR00047">
    <property type="entry name" value="STROIDFINGER"/>
</dbReference>
<reference evidence="14" key="1">
    <citation type="submission" date="2016-11" db="UniProtKB">
        <authorList>
            <consortium name="WormBaseParasite"/>
        </authorList>
    </citation>
    <scope>IDENTIFICATION</scope>
</reference>
<dbReference type="InterPro" id="IPR035500">
    <property type="entry name" value="NHR-like_dom_sf"/>
</dbReference>
<evidence type="ECO:0000256" key="6">
    <source>
        <dbReference type="ARBA" id="ARBA00023015"/>
    </source>
</evidence>
<dbReference type="Gene3D" id="1.10.565.10">
    <property type="entry name" value="Retinoid X Receptor"/>
    <property type="match status" value="1"/>
</dbReference>
<dbReference type="InterPro" id="IPR013088">
    <property type="entry name" value="Znf_NHR/GATA"/>
</dbReference>
<keyword evidence="13" id="KW-1185">Reference proteome</keyword>
<evidence type="ECO:0000256" key="5">
    <source>
        <dbReference type="ARBA" id="ARBA00022833"/>
    </source>
</evidence>
<dbReference type="InterPro" id="IPR049636">
    <property type="entry name" value="HNF4-like_DBD"/>
</dbReference>
<keyword evidence="8" id="KW-0804">Transcription</keyword>
<dbReference type="SMART" id="SM00430">
    <property type="entry name" value="HOLI"/>
    <property type="match status" value="1"/>
</dbReference>
<evidence type="ECO:0000256" key="2">
    <source>
        <dbReference type="ARBA" id="ARBA00005993"/>
    </source>
</evidence>
<keyword evidence="10" id="KW-0539">Nucleus</keyword>
<evidence type="ECO:0000313" key="14">
    <source>
        <dbReference type="WBParaSite" id="Csp11.Scaffold522.g2924.t1"/>
    </source>
</evidence>
<organism evidence="13 14">
    <name type="scientific">Caenorhabditis tropicalis</name>
    <dbReference type="NCBI Taxonomy" id="1561998"/>
    <lineage>
        <taxon>Eukaryota</taxon>
        <taxon>Metazoa</taxon>
        <taxon>Ecdysozoa</taxon>
        <taxon>Nematoda</taxon>
        <taxon>Chromadorea</taxon>
        <taxon>Rhabditida</taxon>
        <taxon>Rhabditina</taxon>
        <taxon>Rhabditomorpha</taxon>
        <taxon>Rhabditoidea</taxon>
        <taxon>Rhabditidae</taxon>
        <taxon>Peloderinae</taxon>
        <taxon>Caenorhabditis</taxon>
    </lineage>
</organism>
<comment type="subcellular location">
    <subcellularLocation>
        <location evidence="1">Nucleus</location>
    </subcellularLocation>
</comment>
<dbReference type="CDD" id="cd06960">
    <property type="entry name" value="NR_DBD_HNF4A"/>
    <property type="match status" value="1"/>
</dbReference>
<dbReference type="Pfam" id="PF00105">
    <property type="entry name" value="zf-C4"/>
    <property type="match status" value="1"/>
</dbReference>
<accession>A0A1I7T6N0</accession>
<dbReference type="WBParaSite" id="Csp11.Scaffold522.g2924.t1">
    <property type="protein sequence ID" value="Csp11.Scaffold522.g2924.t1"/>
    <property type="gene ID" value="Csp11.Scaffold522.g2924"/>
</dbReference>
<keyword evidence="9" id="KW-0675">Receptor</keyword>
<protein>
    <submittedName>
        <fullName evidence="14">Nuclear receptor domain-containing protein</fullName>
    </submittedName>
</protein>
<keyword evidence="3" id="KW-0479">Metal-binding</keyword>
<keyword evidence="4" id="KW-0863">Zinc-finger</keyword>
<feature type="domain" description="NR LBD" evidence="12">
    <location>
        <begin position="146"/>
        <end position="400"/>
    </location>
</feature>
<dbReference type="GO" id="GO:0000978">
    <property type="term" value="F:RNA polymerase II cis-regulatory region sequence-specific DNA binding"/>
    <property type="evidence" value="ECO:0007669"/>
    <property type="project" value="InterPro"/>
</dbReference>
<dbReference type="SMART" id="SM00399">
    <property type="entry name" value="ZnF_C4"/>
    <property type="match status" value="1"/>
</dbReference>
<dbReference type="SUPFAM" id="SSF57716">
    <property type="entry name" value="Glucocorticoid receptor-like (DNA-binding domain)"/>
    <property type="match status" value="1"/>
</dbReference>
<dbReference type="Pfam" id="PF00104">
    <property type="entry name" value="Hormone_recep"/>
    <property type="match status" value="1"/>
</dbReference>
<dbReference type="InterPro" id="IPR001628">
    <property type="entry name" value="Znf_hrmn_rcpt"/>
</dbReference>